<dbReference type="Gene3D" id="1.10.10.10">
    <property type="entry name" value="Winged helix-like DNA-binding domain superfamily/Winged helix DNA-binding domain"/>
    <property type="match status" value="1"/>
</dbReference>
<evidence type="ECO:0000259" key="5">
    <source>
        <dbReference type="Pfam" id="PF04542"/>
    </source>
</evidence>
<dbReference type="Pfam" id="PF04542">
    <property type="entry name" value="Sigma70_r2"/>
    <property type="match status" value="1"/>
</dbReference>
<dbReference type="Proteomes" id="UP000050996">
    <property type="component" value="Unassembled WGS sequence"/>
</dbReference>
<sequence length="173" mass="20148">MSFEEVVQRAIRGDDQSFLAAIQTVKIDLYKTALAYLRKEEDALEAIQEVTFRAYKGLKDLKVPGYFKTWIIRIMINYCNDTLKKQRRIILNEELLLAEGEAEDHTLLEIEEAMQRLDERSREIITLKYFHDLKIKDIALTLDCPEGTVKTWLFKALKSLRKNLDEKGGVSHV</sequence>
<evidence type="ECO:0000256" key="1">
    <source>
        <dbReference type="ARBA" id="ARBA00010641"/>
    </source>
</evidence>
<dbReference type="GO" id="GO:0003677">
    <property type="term" value="F:DNA binding"/>
    <property type="evidence" value="ECO:0007669"/>
    <property type="project" value="InterPro"/>
</dbReference>
<name>A0A0Q3QSK3_9BACI</name>
<dbReference type="NCBIfam" id="TIGR02937">
    <property type="entry name" value="sigma70-ECF"/>
    <property type="match status" value="1"/>
</dbReference>
<dbReference type="SUPFAM" id="SSF88659">
    <property type="entry name" value="Sigma3 and sigma4 domains of RNA polymerase sigma factors"/>
    <property type="match status" value="1"/>
</dbReference>
<feature type="domain" description="RNA polymerase sigma factor 70 region 4 type 2" evidence="6">
    <location>
        <begin position="108"/>
        <end position="160"/>
    </location>
</feature>
<dbReference type="InterPro" id="IPR007627">
    <property type="entry name" value="RNA_pol_sigma70_r2"/>
</dbReference>
<protein>
    <submittedName>
        <fullName evidence="7">RNA polymerase subunit sigma-70</fullName>
    </submittedName>
</protein>
<dbReference type="PANTHER" id="PTHR43133:SF51">
    <property type="entry name" value="RNA POLYMERASE SIGMA FACTOR"/>
    <property type="match status" value="1"/>
</dbReference>
<keyword evidence="2" id="KW-0805">Transcription regulation</keyword>
<evidence type="ECO:0000313" key="7">
    <source>
        <dbReference type="EMBL" id="KQL21137.1"/>
    </source>
</evidence>
<dbReference type="CDD" id="cd06171">
    <property type="entry name" value="Sigma70_r4"/>
    <property type="match status" value="1"/>
</dbReference>
<keyword evidence="3" id="KW-0731">Sigma factor</keyword>
<dbReference type="Gene3D" id="1.10.1740.10">
    <property type="match status" value="1"/>
</dbReference>
<evidence type="ECO:0000256" key="2">
    <source>
        <dbReference type="ARBA" id="ARBA00023015"/>
    </source>
</evidence>
<comment type="caution">
    <text evidence="7">The sequence shown here is derived from an EMBL/GenBank/DDBJ whole genome shotgun (WGS) entry which is preliminary data.</text>
</comment>
<organism evidence="7 8">
    <name type="scientific">Cytobacillus solani</name>
    <dbReference type="NCBI Taxonomy" id="1637975"/>
    <lineage>
        <taxon>Bacteria</taxon>
        <taxon>Bacillati</taxon>
        <taxon>Bacillota</taxon>
        <taxon>Bacilli</taxon>
        <taxon>Bacillales</taxon>
        <taxon>Bacillaceae</taxon>
        <taxon>Cytobacillus</taxon>
    </lineage>
</organism>
<dbReference type="RefSeq" id="WP_056686199.1">
    <property type="nucleotide sequence ID" value="NZ_CP085712.1"/>
</dbReference>
<dbReference type="PANTHER" id="PTHR43133">
    <property type="entry name" value="RNA POLYMERASE ECF-TYPE SIGMA FACTO"/>
    <property type="match status" value="1"/>
</dbReference>
<evidence type="ECO:0000256" key="3">
    <source>
        <dbReference type="ARBA" id="ARBA00023082"/>
    </source>
</evidence>
<dbReference type="STRING" id="1637975.AN957_22905"/>
<evidence type="ECO:0000259" key="6">
    <source>
        <dbReference type="Pfam" id="PF08281"/>
    </source>
</evidence>
<keyword evidence="4" id="KW-0804">Transcription</keyword>
<dbReference type="EMBL" id="LJIX01000006">
    <property type="protein sequence ID" value="KQL21137.1"/>
    <property type="molecule type" value="Genomic_DNA"/>
</dbReference>
<dbReference type="InterPro" id="IPR014284">
    <property type="entry name" value="RNA_pol_sigma-70_dom"/>
</dbReference>
<gene>
    <name evidence="7" type="ORF">AN957_22905</name>
</gene>
<evidence type="ECO:0000256" key="4">
    <source>
        <dbReference type="ARBA" id="ARBA00023163"/>
    </source>
</evidence>
<reference evidence="7 8" key="1">
    <citation type="submission" date="2015-09" db="EMBL/GenBank/DDBJ databases">
        <title>Genome sequencing project for genomic taxonomy and phylogenomics of Bacillus-like bacteria.</title>
        <authorList>
            <person name="Liu B."/>
            <person name="Wang J."/>
            <person name="Zhu Y."/>
            <person name="Liu G."/>
            <person name="Chen Q."/>
            <person name="Chen Z."/>
            <person name="Lan J."/>
            <person name="Che J."/>
            <person name="Ge C."/>
            <person name="Shi H."/>
            <person name="Pan Z."/>
            <person name="Liu X."/>
        </authorList>
    </citation>
    <scope>NUCLEOTIDE SEQUENCE [LARGE SCALE GENOMIC DNA]</scope>
    <source>
        <strain evidence="7 8">FJAT-18043</strain>
    </source>
</reference>
<dbReference type="PATRIC" id="fig|1637975.4.peg.4579"/>
<accession>A0A0Q3QSK3</accession>
<keyword evidence="8" id="KW-1185">Reference proteome</keyword>
<dbReference type="AlphaFoldDB" id="A0A0Q3QSK3"/>
<dbReference type="InterPro" id="IPR039425">
    <property type="entry name" value="RNA_pol_sigma-70-like"/>
</dbReference>
<comment type="similarity">
    <text evidence="1">Belongs to the sigma-70 factor family. ECF subfamily.</text>
</comment>
<dbReference type="InterPro" id="IPR013325">
    <property type="entry name" value="RNA_pol_sigma_r2"/>
</dbReference>
<dbReference type="SUPFAM" id="SSF88946">
    <property type="entry name" value="Sigma2 domain of RNA polymerase sigma factors"/>
    <property type="match status" value="1"/>
</dbReference>
<dbReference type="InterPro" id="IPR013249">
    <property type="entry name" value="RNA_pol_sigma70_r4_t2"/>
</dbReference>
<dbReference type="InterPro" id="IPR036388">
    <property type="entry name" value="WH-like_DNA-bd_sf"/>
</dbReference>
<dbReference type="GO" id="GO:0006352">
    <property type="term" value="P:DNA-templated transcription initiation"/>
    <property type="evidence" value="ECO:0007669"/>
    <property type="project" value="InterPro"/>
</dbReference>
<dbReference type="Pfam" id="PF08281">
    <property type="entry name" value="Sigma70_r4_2"/>
    <property type="match status" value="1"/>
</dbReference>
<evidence type="ECO:0000313" key="8">
    <source>
        <dbReference type="Proteomes" id="UP000050996"/>
    </source>
</evidence>
<dbReference type="InterPro" id="IPR013324">
    <property type="entry name" value="RNA_pol_sigma_r3/r4-like"/>
</dbReference>
<dbReference type="GO" id="GO:0016987">
    <property type="term" value="F:sigma factor activity"/>
    <property type="evidence" value="ECO:0007669"/>
    <property type="project" value="UniProtKB-KW"/>
</dbReference>
<proteinExistence type="inferred from homology"/>
<feature type="domain" description="RNA polymerase sigma-70 region 2" evidence="5">
    <location>
        <begin position="24"/>
        <end position="88"/>
    </location>
</feature>